<organism evidence="1">
    <name type="scientific">Rhizophora mucronata</name>
    <name type="common">Asiatic mangrove</name>
    <dbReference type="NCBI Taxonomy" id="61149"/>
    <lineage>
        <taxon>Eukaryota</taxon>
        <taxon>Viridiplantae</taxon>
        <taxon>Streptophyta</taxon>
        <taxon>Embryophyta</taxon>
        <taxon>Tracheophyta</taxon>
        <taxon>Spermatophyta</taxon>
        <taxon>Magnoliopsida</taxon>
        <taxon>eudicotyledons</taxon>
        <taxon>Gunneridae</taxon>
        <taxon>Pentapetalae</taxon>
        <taxon>rosids</taxon>
        <taxon>fabids</taxon>
        <taxon>Malpighiales</taxon>
        <taxon>Rhizophoraceae</taxon>
        <taxon>Rhizophora</taxon>
    </lineage>
</organism>
<protein>
    <submittedName>
        <fullName evidence="1">Uncharacterized protein</fullName>
    </submittedName>
</protein>
<accession>A0A2P2N456</accession>
<name>A0A2P2N456_RHIMU</name>
<reference evidence="1" key="1">
    <citation type="submission" date="2018-02" db="EMBL/GenBank/DDBJ databases">
        <title>Rhizophora mucronata_Transcriptome.</title>
        <authorList>
            <person name="Meera S.P."/>
            <person name="Sreeshan A."/>
            <person name="Augustine A."/>
        </authorList>
    </citation>
    <scope>NUCLEOTIDE SEQUENCE</scope>
    <source>
        <tissue evidence="1">Leaf</tissue>
    </source>
</reference>
<proteinExistence type="predicted"/>
<dbReference type="AlphaFoldDB" id="A0A2P2N456"/>
<evidence type="ECO:0000313" key="1">
    <source>
        <dbReference type="EMBL" id="MBX37281.1"/>
    </source>
</evidence>
<sequence length="21" mass="2412">MLQFISKKTVSVHQLLILISL</sequence>
<dbReference type="EMBL" id="GGEC01056797">
    <property type="protein sequence ID" value="MBX37281.1"/>
    <property type="molecule type" value="Transcribed_RNA"/>
</dbReference>